<reference evidence="12" key="1">
    <citation type="submission" date="2012-12" db="EMBL/GenBank/DDBJ databases">
        <authorList>
            <person name="Hellsten U."/>
            <person name="Grimwood J."/>
            <person name="Chapman J.A."/>
            <person name="Shapiro H."/>
            <person name="Aerts A."/>
            <person name="Otillar R.P."/>
            <person name="Terry A.Y."/>
            <person name="Boore J.L."/>
            <person name="Simakov O."/>
            <person name="Marletaz F."/>
            <person name="Cho S.-J."/>
            <person name="Edsinger-Gonzales E."/>
            <person name="Havlak P."/>
            <person name="Kuo D.-H."/>
            <person name="Larsson T."/>
            <person name="Lv J."/>
            <person name="Arendt D."/>
            <person name="Savage R."/>
            <person name="Osoegawa K."/>
            <person name="de Jong P."/>
            <person name="Lindberg D.R."/>
            <person name="Seaver E.C."/>
            <person name="Weisblat D.A."/>
            <person name="Putnam N.H."/>
            <person name="Grigoriev I.V."/>
            <person name="Rokhsar D.S."/>
        </authorList>
    </citation>
    <scope>NUCLEOTIDE SEQUENCE</scope>
    <source>
        <strain evidence="12">I ESC-2004</strain>
    </source>
</reference>
<protein>
    <recommendedName>
        <fullName evidence="13">Aquaporin</fullName>
    </recommendedName>
</protein>
<keyword evidence="3 8" id="KW-0813">Transport</keyword>
<dbReference type="HOGENOM" id="CLU_020019_3_3_1"/>
<dbReference type="PANTHER" id="PTHR19139">
    <property type="entry name" value="AQUAPORIN TRANSPORTER"/>
    <property type="match status" value="1"/>
</dbReference>
<evidence type="ECO:0008006" key="13">
    <source>
        <dbReference type="Google" id="ProtNLM"/>
    </source>
</evidence>
<gene>
    <name evidence="10" type="ORF">CAPTEDRAFT_115384</name>
</gene>
<proteinExistence type="inferred from homology"/>
<feature type="transmembrane region" description="Helical" evidence="9">
    <location>
        <begin position="133"/>
        <end position="154"/>
    </location>
</feature>
<dbReference type="PANTHER" id="PTHR19139:SF199">
    <property type="entry name" value="MIP17260P"/>
    <property type="match status" value="1"/>
</dbReference>
<feature type="transmembrane region" description="Helical" evidence="9">
    <location>
        <begin position="207"/>
        <end position="228"/>
    </location>
</feature>
<reference evidence="10 12" key="2">
    <citation type="journal article" date="2013" name="Nature">
        <title>Insights into bilaterian evolution from three spiralian genomes.</title>
        <authorList>
            <person name="Simakov O."/>
            <person name="Marletaz F."/>
            <person name="Cho S.J."/>
            <person name="Edsinger-Gonzales E."/>
            <person name="Havlak P."/>
            <person name="Hellsten U."/>
            <person name="Kuo D.H."/>
            <person name="Larsson T."/>
            <person name="Lv J."/>
            <person name="Arendt D."/>
            <person name="Savage R."/>
            <person name="Osoegawa K."/>
            <person name="de Jong P."/>
            <person name="Grimwood J."/>
            <person name="Chapman J.A."/>
            <person name="Shapiro H."/>
            <person name="Aerts A."/>
            <person name="Otillar R.P."/>
            <person name="Terry A.Y."/>
            <person name="Boore J.L."/>
            <person name="Grigoriev I.V."/>
            <person name="Lindberg D.R."/>
            <person name="Seaver E.C."/>
            <person name="Weisblat D.A."/>
            <person name="Putnam N.H."/>
            <person name="Rokhsar D.S."/>
        </authorList>
    </citation>
    <scope>NUCLEOTIDE SEQUENCE</scope>
    <source>
        <strain evidence="10 12">I ESC-2004</strain>
    </source>
</reference>
<feature type="transmembrane region" description="Helical" evidence="9">
    <location>
        <begin position="37"/>
        <end position="61"/>
    </location>
</feature>
<dbReference type="PROSITE" id="PS00221">
    <property type="entry name" value="MIP"/>
    <property type="match status" value="1"/>
</dbReference>
<feature type="transmembrane region" description="Helical" evidence="9">
    <location>
        <begin position="93"/>
        <end position="113"/>
    </location>
</feature>
<dbReference type="CDD" id="cd00333">
    <property type="entry name" value="MIP"/>
    <property type="match status" value="1"/>
</dbReference>
<sequence>MEIRSIELWRCVIVECLATFLYVLLGCAATLRWDPSLYAVHVTSADVIHVSLAFGFAMCALTQCFGHISGGHFNPAVTIATTLTCRVTPLRGALYVGAQCGGGIAGAALLYGLTPSASRGSFGVTLLSPELNVVQGFAVELLLTFLLTLTFFATVDPKRRNHGNQAMPIGVTVAFVHLVGYRLTGGSCNPARSLGPAFLTNCWDDHWIYWAGPLGGAVMAGVLHHFIFDPSKHRLQAKIPERTETLLRDKDPLSKCILHASDYVAYVDEYIITVHDFKVRYEIMTKGAL</sequence>
<evidence type="ECO:0000313" key="11">
    <source>
        <dbReference type="EnsemblMetazoa" id="CapteP115384"/>
    </source>
</evidence>
<keyword evidence="4" id="KW-1003">Cell membrane</keyword>
<evidence type="ECO:0000256" key="9">
    <source>
        <dbReference type="SAM" id="Phobius"/>
    </source>
</evidence>
<evidence type="ECO:0000256" key="1">
    <source>
        <dbReference type="ARBA" id="ARBA00004651"/>
    </source>
</evidence>
<feature type="transmembrane region" description="Helical" evidence="9">
    <location>
        <begin position="12"/>
        <end position="31"/>
    </location>
</feature>
<accession>R7UWS9</accession>
<dbReference type="Proteomes" id="UP000014760">
    <property type="component" value="Unassembled WGS sequence"/>
</dbReference>
<dbReference type="EnsemblMetazoa" id="CapteT115384">
    <property type="protein sequence ID" value="CapteP115384"/>
    <property type="gene ID" value="CapteG115384"/>
</dbReference>
<keyword evidence="5 8" id="KW-0812">Transmembrane</keyword>
<organism evidence="10">
    <name type="scientific">Capitella teleta</name>
    <name type="common">Polychaete worm</name>
    <dbReference type="NCBI Taxonomy" id="283909"/>
    <lineage>
        <taxon>Eukaryota</taxon>
        <taxon>Metazoa</taxon>
        <taxon>Spiralia</taxon>
        <taxon>Lophotrochozoa</taxon>
        <taxon>Annelida</taxon>
        <taxon>Polychaeta</taxon>
        <taxon>Sedentaria</taxon>
        <taxon>Scolecida</taxon>
        <taxon>Capitellidae</taxon>
        <taxon>Capitella</taxon>
    </lineage>
</organism>
<dbReference type="OMA" id="RAFLYWI"/>
<evidence type="ECO:0000256" key="4">
    <source>
        <dbReference type="ARBA" id="ARBA00022475"/>
    </source>
</evidence>
<dbReference type="EMBL" id="KB297234">
    <property type="protein sequence ID" value="ELU10779.1"/>
    <property type="molecule type" value="Genomic_DNA"/>
</dbReference>
<name>R7UWS9_CAPTE</name>
<comment type="subcellular location">
    <subcellularLocation>
        <location evidence="1">Cell membrane</location>
        <topology evidence="1">Multi-pass membrane protein</topology>
    </subcellularLocation>
</comment>
<feature type="transmembrane region" description="Helical" evidence="9">
    <location>
        <begin position="166"/>
        <end position="184"/>
    </location>
</feature>
<reference evidence="11" key="3">
    <citation type="submission" date="2015-06" db="UniProtKB">
        <authorList>
            <consortium name="EnsemblMetazoa"/>
        </authorList>
    </citation>
    <scope>IDENTIFICATION</scope>
</reference>
<dbReference type="SUPFAM" id="SSF81338">
    <property type="entry name" value="Aquaporin-like"/>
    <property type="match status" value="1"/>
</dbReference>
<dbReference type="Gene3D" id="1.20.1080.10">
    <property type="entry name" value="Glycerol uptake facilitator protein"/>
    <property type="match status" value="1"/>
</dbReference>
<comment type="similarity">
    <text evidence="2 8">Belongs to the MIP/aquaporin (TC 1.A.8) family.</text>
</comment>
<dbReference type="Pfam" id="PF00230">
    <property type="entry name" value="MIP"/>
    <property type="match status" value="1"/>
</dbReference>
<dbReference type="InterPro" id="IPR034294">
    <property type="entry name" value="Aquaporin_transptr"/>
</dbReference>
<keyword evidence="7 9" id="KW-0472">Membrane</keyword>
<dbReference type="AlphaFoldDB" id="R7UWS9"/>
<evidence type="ECO:0000256" key="8">
    <source>
        <dbReference type="RuleBase" id="RU000477"/>
    </source>
</evidence>
<dbReference type="OrthoDB" id="3222at2759"/>
<dbReference type="InterPro" id="IPR023271">
    <property type="entry name" value="Aquaporin-like"/>
</dbReference>
<evidence type="ECO:0000313" key="10">
    <source>
        <dbReference type="EMBL" id="ELU10779.1"/>
    </source>
</evidence>
<dbReference type="EMBL" id="AMQN01000906">
    <property type="status" value="NOT_ANNOTATED_CDS"/>
    <property type="molecule type" value="Genomic_DNA"/>
</dbReference>
<keyword evidence="12" id="KW-1185">Reference proteome</keyword>
<dbReference type="PRINTS" id="PR00783">
    <property type="entry name" value="MINTRINSICP"/>
</dbReference>
<dbReference type="STRING" id="283909.R7UWS9"/>
<dbReference type="GO" id="GO:0015250">
    <property type="term" value="F:water channel activity"/>
    <property type="evidence" value="ECO:0007669"/>
    <property type="project" value="TreeGrafter"/>
</dbReference>
<evidence type="ECO:0000256" key="3">
    <source>
        <dbReference type="ARBA" id="ARBA00022448"/>
    </source>
</evidence>
<dbReference type="PROSITE" id="PS51257">
    <property type="entry name" value="PROKAR_LIPOPROTEIN"/>
    <property type="match status" value="1"/>
</dbReference>
<dbReference type="GO" id="GO:0005886">
    <property type="term" value="C:plasma membrane"/>
    <property type="evidence" value="ECO:0007669"/>
    <property type="project" value="UniProtKB-SubCell"/>
</dbReference>
<evidence type="ECO:0000256" key="5">
    <source>
        <dbReference type="ARBA" id="ARBA00022692"/>
    </source>
</evidence>
<dbReference type="InterPro" id="IPR000425">
    <property type="entry name" value="MIP"/>
</dbReference>
<evidence type="ECO:0000256" key="7">
    <source>
        <dbReference type="ARBA" id="ARBA00023136"/>
    </source>
</evidence>
<dbReference type="NCBIfam" id="TIGR00861">
    <property type="entry name" value="MIP"/>
    <property type="match status" value="1"/>
</dbReference>
<evidence type="ECO:0000256" key="6">
    <source>
        <dbReference type="ARBA" id="ARBA00022989"/>
    </source>
</evidence>
<dbReference type="InterPro" id="IPR022357">
    <property type="entry name" value="MIP_CS"/>
</dbReference>
<evidence type="ECO:0000256" key="2">
    <source>
        <dbReference type="ARBA" id="ARBA00006175"/>
    </source>
</evidence>
<evidence type="ECO:0000313" key="12">
    <source>
        <dbReference type="Proteomes" id="UP000014760"/>
    </source>
</evidence>
<keyword evidence="6 9" id="KW-1133">Transmembrane helix</keyword>